<feature type="transmembrane region" description="Helical" evidence="6">
    <location>
        <begin position="6"/>
        <end position="28"/>
    </location>
</feature>
<evidence type="ECO:0000256" key="5">
    <source>
        <dbReference type="ARBA" id="ARBA00023136"/>
    </source>
</evidence>
<evidence type="ECO:0000256" key="6">
    <source>
        <dbReference type="SAM" id="Phobius"/>
    </source>
</evidence>
<organism evidence="7 8">
    <name type="scientific">Candidatus Beckwithbacteria bacterium GW2011_GWB1_47_15</name>
    <dbReference type="NCBI Taxonomy" id="1618371"/>
    <lineage>
        <taxon>Bacteria</taxon>
        <taxon>Candidatus Beckwithiibacteriota</taxon>
    </lineage>
</organism>
<name>A0A0G1U483_9BACT</name>
<keyword evidence="3 6" id="KW-0812">Transmembrane</keyword>
<evidence type="ECO:0000313" key="8">
    <source>
        <dbReference type="Proteomes" id="UP000033860"/>
    </source>
</evidence>
<dbReference type="AlphaFoldDB" id="A0A0G1U483"/>
<comment type="caution">
    <text evidence="7">The sequence shown here is derived from an EMBL/GenBank/DDBJ whole genome shotgun (WGS) entry which is preliminary data.</text>
</comment>
<evidence type="ECO:0000256" key="3">
    <source>
        <dbReference type="ARBA" id="ARBA00022692"/>
    </source>
</evidence>
<gene>
    <name evidence="7" type="ORF">UX85_C0004G0034</name>
</gene>
<accession>A0A0G1U483</accession>
<dbReference type="PANTHER" id="PTHR30093:SF44">
    <property type="entry name" value="TYPE II SECRETION SYSTEM CORE PROTEIN G"/>
    <property type="match status" value="1"/>
</dbReference>
<dbReference type="SUPFAM" id="SSF54523">
    <property type="entry name" value="Pili subunits"/>
    <property type="match status" value="1"/>
</dbReference>
<evidence type="ECO:0008006" key="9">
    <source>
        <dbReference type="Google" id="ProtNLM"/>
    </source>
</evidence>
<evidence type="ECO:0000256" key="2">
    <source>
        <dbReference type="ARBA" id="ARBA00022481"/>
    </source>
</evidence>
<dbReference type="Proteomes" id="UP000033860">
    <property type="component" value="Unassembled WGS sequence"/>
</dbReference>
<keyword evidence="4 6" id="KW-1133">Transmembrane helix</keyword>
<evidence type="ECO:0000256" key="4">
    <source>
        <dbReference type="ARBA" id="ARBA00022989"/>
    </source>
</evidence>
<sequence length="179" mass="19576">MKKGFTLIELLVSITIIGILASIGLGTFQNSQKKSRDTRRKNDLKQVSLALEAYLNDKGQYPGDNSDSGQIYGCGADDESLCDWGDEFTDQYGTVYMVEIPADPTLGYTYDYDADDTGTSYQIYARLENENDRDVPKDADGNPQSYQGLYCDSAASIQCNYGTSSSNTTAGASRTLVTE</sequence>
<dbReference type="PROSITE" id="PS00409">
    <property type="entry name" value="PROKAR_NTER_METHYL"/>
    <property type="match status" value="1"/>
</dbReference>
<dbReference type="GO" id="GO:0016020">
    <property type="term" value="C:membrane"/>
    <property type="evidence" value="ECO:0007669"/>
    <property type="project" value="UniProtKB-SubCell"/>
</dbReference>
<dbReference type="InterPro" id="IPR045584">
    <property type="entry name" value="Pilin-like"/>
</dbReference>
<comment type="subcellular location">
    <subcellularLocation>
        <location evidence="1">Membrane</location>
        <topology evidence="1">Single-pass membrane protein</topology>
    </subcellularLocation>
</comment>
<protein>
    <recommendedName>
        <fullName evidence="9">General secretion pathway protein G</fullName>
    </recommendedName>
</protein>
<evidence type="ECO:0000256" key="1">
    <source>
        <dbReference type="ARBA" id="ARBA00004167"/>
    </source>
</evidence>
<keyword evidence="2" id="KW-0488">Methylation</keyword>
<dbReference type="InterPro" id="IPR000983">
    <property type="entry name" value="Bac_GSPG_pilin"/>
</dbReference>
<reference evidence="7 8" key="1">
    <citation type="journal article" date="2015" name="Nature">
        <title>rRNA introns, odd ribosomes, and small enigmatic genomes across a large radiation of phyla.</title>
        <authorList>
            <person name="Brown C.T."/>
            <person name="Hug L.A."/>
            <person name="Thomas B.C."/>
            <person name="Sharon I."/>
            <person name="Castelle C.J."/>
            <person name="Singh A."/>
            <person name="Wilkins M.J."/>
            <person name="Williams K.H."/>
            <person name="Banfield J.F."/>
        </authorList>
    </citation>
    <scope>NUCLEOTIDE SEQUENCE [LARGE SCALE GENOMIC DNA]</scope>
</reference>
<proteinExistence type="predicted"/>
<dbReference type="PANTHER" id="PTHR30093">
    <property type="entry name" value="GENERAL SECRETION PATHWAY PROTEIN G"/>
    <property type="match status" value="1"/>
</dbReference>
<evidence type="ECO:0000313" key="7">
    <source>
        <dbReference type="EMBL" id="KKU61113.1"/>
    </source>
</evidence>
<dbReference type="GO" id="GO:0015628">
    <property type="term" value="P:protein secretion by the type II secretion system"/>
    <property type="evidence" value="ECO:0007669"/>
    <property type="project" value="InterPro"/>
</dbReference>
<dbReference type="PRINTS" id="PR00813">
    <property type="entry name" value="BCTERIALGSPG"/>
</dbReference>
<dbReference type="InterPro" id="IPR012902">
    <property type="entry name" value="N_methyl_site"/>
</dbReference>
<dbReference type="NCBIfam" id="TIGR02532">
    <property type="entry name" value="IV_pilin_GFxxxE"/>
    <property type="match status" value="1"/>
</dbReference>
<dbReference type="Pfam" id="PF07963">
    <property type="entry name" value="N_methyl"/>
    <property type="match status" value="1"/>
</dbReference>
<keyword evidence="5 6" id="KW-0472">Membrane</keyword>
<dbReference type="Gene3D" id="3.30.700.10">
    <property type="entry name" value="Glycoprotein, Type 4 Pilin"/>
    <property type="match status" value="1"/>
</dbReference>
<dbReference type="EMBL" id="LCNT01000004">
    <property type="protein sequence ID" value="KKU61113.1"/>
    <property type="molecule type" value="Genomic_DNA"/>
</dbReference>
<dbReference type="GO" id="GO:0015627">
    <property type="term" value="C:type II protein secretion system complex"/>
    <property type="evidence" value="ECO:0007669"/>
    <property type="project" value="InterPro"/>
</dbReference>